<gene>
    <name evidence="1" type="ORF">A9Q84_03145</name>
</gene>
<name>A0A1Y5FIN2_9BACT</name>
<reference evidence="2" key="1">
    <citation type="journal article" date="2017" name="Proc. Natl. Acad. Sci. U.S.A.">
        <title>Simulation of Deepwater Horizon oil plume reveals substrate specialization within a complex community of hydrocarbon-degraders.</title>
        <authorList>
            <person name="Hu P."/>
            <person name="Dubinsky E.A."/>
            <person name="Probst A.J."/>
            <person name="Wang J."/>
            <person name="Sieber C.M.K."/>
            <person name="Tom L.M."/>
            <person name="Gardinali P."/>
            <person name="Banfield J.F."/>
            <person name="Atlas R.M."/>
            <person name="Andersen G.L."/>
        </authorList>
    </citation>
    <scope>NUCLEOTIDE SEQUENCE [LARGE SCALE GENOMIC DNA]</scope>
</reference>
<dbReference type="Proteomes" id="UP000196531">
    <property type="component" value="Unassembled WGS sequence"/>
</dbReference>
<dbReference type="EMBL" id="MAAO01000002">
    <property type="protein sequence ID" value="OUS00194.1"/>
    <property type="molecule type" value="Genomic_DNA"/>
</dbReference>
<sequence length="135" mass="14993">MKIKIIALVLLSFSALGQSWQVKKYLFNKQVVIFKERGDILISHHCFKTSSVPKCLAFSELSKISRVSIPANQLRGGIPSGVAICRYQLKGKVLISVDKNRNENGFCELADSSMIDLGSLTHQGLLNDKLKAKMK</sequence>
<evidence type="ECO:0000313" key="2">
    <source>
        <dbReference type="Proteomes" id="UP000196531"/>
    </source>
</evidence>
<protein>
    <submittedName>
        <fullName evidence="1">Uncharacterized protein</fullName>
    </submittedName>
</protein>
<organism evidence="1 2">
    <name type="scientific">Halobacteriovorax marinus</name>
    <dbReference type="NCBI Taxonomy" id="97084"/>
    <lineage>
        <taxon>Bacteria</taxon>
        <taxon>Pseudomonadati</taxon>
        <taxon>Bdellovibrionota</taxon>
        <taxon>Bacteriovoracia</taxon>
        <taxon>Bacteriovoracales</taxon>
        <taxon>Halobacteriovoraceae</taxon>
        <taxon>Halobacteriovorax</taxon>
    </lineage>
</organism>
<proteinExistence type="predicted"/>
<evidence type="ECO:0000313" key="1">
    <source>
        <dbReference type="EMBL" id="OUS00194.1"/>
    </source>
</evidence>
<comment type="caution">
    <text evidence="1">The sequence shown here is derived from an EMBL/GenBank/DDBJ whole genome shotgun (WGS) entry which is preliminary data.</text>
</comment>
<dbReference type="AlphaFoldDB" id="A0A1Y5FIN2"/>
<accession>A0A1Y5FIN2</accession>